<keyword evidence="1" id="KW-0472">Membrane</keyword>
<keyword evidence="1" id="KW-1003">Cell membrane</keyword>
<evidence type="ECO:0000256" key="2">
    <source>
        <dbReference type="NCBIfam" id="TIGR00210"/>
    </source>
</evidence>
<reference evidence="3 4" key="1">
    <citation type="submission" date="2014-10" db="EMBL/GenBank/DDBJ databases">
        <title>Genome sequence of Clostridium aceticum DSM 1496.</title>
        <authorList>
            <person name="Poehlein A."/>
            <person name="Schiel-Bengelsdorf B."/>
            <person name="Gottschalk G."/>
            <person name="Duerre P."/>
            <person name="Daniel R."/>
        </authorList>
    </citation>
    <scope>NUCLEOTIDE SEQUENCE [LARGE SCALE GENOMIC DNA]</scope>
    <source>
        <strain evidence="3 4">DSM 1496</strain>
    </source>
</reference>
<proteinExistence type="inferred from homology"/>
<keyword evidence="1" id="KW-0769">Symport</keyword>
<keyword evidence="4" id="KW-1185">Reference proteome</keyword>
<keyword evidence="1" id="KW-0915">Sodium</keyword>
<dbReference type="PANTHER" id="PTHR36178">
    <property type="entry name" value="SLR0625 PROTEIN"/>
    <property type="match status" value="1"/>
</dbReference>
<dbReference type="InterPro" id="IPR004445">
    <property type="entry name" value="GltS"/>
</dbReference>
<feature type="transmembrane region" description="Helical" evidence="1">
    <location>
        <begin position="104"/>
        <end position="125"/>
    </location>
</feature>
<feature type="transmembrane region" description="Helical" evidence="1">
    <location>
        <begin position="76"/>
        <end position="97"/>
    </location>
</feature>
<feature type="transmembrane region" description="Helical" evidence="1">
    <location>
        <begin position="255"/>
        <end position="272"/>
    </location>
</feature>
<feature type="transmembrane region" description="Helical" evidence="1">
    <location>
        <begin position="226"/>
        <end position="248"/>
    </location>
</feature>
<name>A0A0D8I9F6_9CLOT</name>
<keyword evidence="1" id="KW-0739">Sodium transport</keyword>
<comment type="subcellular location">
    <subcellularLocation>
        <location evidence="1">Cell membrane</location>
        <topology evidence="1">Multi-pass membrane protein</topology>
    </subcellularLocation>
</comment>
<evidence type="ECO:0000313" key="3">
    <source>
        <dbReference type="EMBL" id="AKL93820.1"/>
    </source>
</evidence>
<dbReference type="STRING" id="84022.CACET_c03040"/>
<protein>
    <recommendedName>
        <fullName evidence="1 2">Sodium/glutamate symporter</fullName>
    </recommendedName>
</protein>
<keyword evidence="1" id="KW-0406">Ion transport</keyword>
<accession>A0A0D8I9F6</accession>
<evidence type="ECO:0000313" key="4">
    <source>
        <dbReference type="Proteomes" id="UP000035704"/>
    </source>
</evidence>
<feature type="transmembrane region" description="Helical" evidence="1">
    <location>
        <begin position="345"/>
        <end position="370"/>
    </location>
</feature>
<feature type="transmembrane region" description="Helical" evidence="1">
    <location>
        <begin position="382"/>
        <end position="404"/>
    </location>
</feature>
<keyword evidence="1" id="KW-0029">Amino-acid transport</keyword>
<feature type="transmembrane region" description="Helical" evidence="1">
    <location>
        <begin position="168"/>
        <end position="189"/>
    </location>
</feature>
<dbReference type="NCBIfam" id="TIGR00210">
    <property type="entry name" value="gltS"/>
    <property type="match status" value="1"/>
</dbReference>
<dbReference type="GO" id="GO:0015501">
    <property type="term" value="F:glutamate:sodium symporter activity"/>
    <property type="evidence" value="ECO:0007669"/>
    <property type="project" value="UniProtKB-UniRule"/>
</dbReference>
<dbReference type="EMBL" id="CP009687">
    <property type="protein sequence ID" value="AKL93820.1"/>
    <property type="molecule type" value="Genomic_DNA"/>
</dbReference>
<dbReference type="AlphaFoldDB" id="A0A0D8I9F6"/>
<dbReference type="PATRIC" id="fig|84022.5.peg.2052"/>
<comment type="function">
    <text evidence="1">Catalyzes the sodium-dependent transport of glutamate.</text>
</comment>
<dbReference type="RefSeq" id="WP_044826136.1">
    <property type="nucleotide sequence ID" value="NZ_CP009687.1"/>
</dbReference>
<dbReference type="PANTHER" id="PTHR36178:SF1">
    <property type="entry name" value="SODIUM_GLUTAMATE SYMPORTER"/>
    <property type="match status" value="1"/>
</dbReference>
<dbReference type="Pfam" id="PF03616">
    <property type="entry name" value="Glt_symporter"/>
    <property type="match status" value="1"/>
</dbReference>
<dbReference type="Proteomes" id="UP000035704">
    <property type="component" value="Chromosome"/>
</dbReference>
<comment type="similarity">
    <text evidence="1">Belongs to the glutamate:Na(+) symporter (ESS) (TC 2.A.27) family.</text>
</comment>
<dbReference type="GO" id="GO:0005886">
    <property type="term" value="C:plasma membrane"/>
    <property type="evidence" value="ECO:0007669"/>
    <property type="project" value="UniProtKB-SubCell"/>
</dbReference>
<gene>
    <name evidence="3" type="primary">gltS1</name>
    <name evidence="3" type="ORF">CACET_c03040</name>
</gene>
<dbReference type="GO" id="GO:0015813">
    <property type="term" value="P:L-glutamate transmembrane transport"/>
    <property type="evidence" value="ECO:0007669"/>
    <property type="project" value="UniProtKB-UniRule"/>
</dbReference>
<keyword evidence="1" id="KW-0812">Transmembrane</keyword>
<organism evidence="3 4">
    <name type="scientific">Clostridium aceticum</name>
    <dbReference type="NCBI Taxonomy" id="84022"/>
    <lineage>
        <taxon>Bacteria</taxon>
        <taxon>Bacillati</taxon>
        <taxon>Bacillota</taxon>
        <taxon>Clostridia</taxon>
        <taxon>Eubacteriales</taxon>
        <taxon>Clostridiaceae</taxon>
        <taxon>Clostridium</taxon>
    </lineage>
</organism>
<feature type="transmembrane region" description="Helical" evidence="1">
    <location>
        <begin position="45"/>
        <end position="70"/>
    </location>
</feature>
<evidence type="ECO:0000256" key="1">
    <source>
        <dbReference type="HAMAP-Rule" id="MF_02062"/>
    </source>
</evidence>
<feature type="transmembrane region" description="Helical" evidence="1">
    <location>
        <begin position="137"/>
        <end position="156"/>
    </location>
</feature>
<dbReference type="HAMAP" id="MF_02062">
    <property type="entry name" value="GltS"/>
    <property type="match status" value="1"/>
</dbReference>
<dbReference type="OrthoDB" id="4921038at2"/>
<feature type="transmembrane region" description="Helical" evidence="1">
    <location>
        <begin position="12"/>
        <end position="33"/>
    </location>
</feature>
<feature type="transmembrane region" description="Helical" evidence="1">
    <location>
        <begin position="316"/>
        <end position="339"/>
    </location>
</feature>
<sequence length="412" mass="44314">MSFEIIENIFTMSADMVMTTAMAAVLLVIGYFIKGKVNFLEKYCIPAPVVGGFLFMLITWIGHVTGAFSFSFTTTLQSFFMLAFFTTVGLGASMALLKKGGILLVVYWLIAGVSSIFQNAIGIAVSKITGLEPAYGLLSSAITMVGGHGAGAAYGMTFEGMGYPAGTLVGAAAATFGLISSVMVGGPVARRLIEKNNLKPDHSEDFDTSVTEINAASGEVLSGLDIIKNVTAILVCMALGTMVSGWIGKLINMEFPTYVGAMFVAVILRNLNEKVRWYKFDYPLVEGIGDVTLGLYLSMAMMTLRMWELAGLAGPMLIVLVCQVIFVVSFTYFVVFRLLGKNYDAAVMCAGLLGHGLGATPTAIVNLTAVNDRYGMSRKAMMIVPIVGAFLVDIIYQPQTVWFIKTFVENLR</sequence>
<keyword evidence="1" id="KW-1133">Transmembrane helix</keyword>
<dbReference type="KEGG" id="cace:CACET_c03040"/>
<feature type="transmembrane region" description="Helical" evidence="1">
    <location>
        <begin position="284"/>
        <end position="304"/>
    </location>
</feature>
<keyword evidence="1" id="KW-0813">Transport</keyword>